<dbReference type="Proteomes" id="UP000194450">
    <property type="component" value="Unassembled WGS sequence"/>
</dbReference>
<proteinExistence type="predicted"/>
<keyword evidence="1" id="KW-0812">Transmembrane</keyword>
<organism evidence="2 3">
    <name type="scientific">Pseudidiomarina planktonica</name>
    <dbReference type="NCBI Taxonomy" id="1323738"/>
    <lineage>
        <taxon>Bacteria</taxon>
        <taxon>Pseudomonadati</taxon>
        <taxon>Pseudomonadota</taxon>
        <taxon>Gammaproteobacteria</taxon>
        <taxon>Alteromonadales</taxon>
        <taxon>Idiomarinaceae</taxon>
        <taxon>Pseudidiomarina</taxon>
    </lineage>
</organism>
<reference evidence="3" key="1">
    <citation type="submission" date="2017-04" db="EMBL/GenBank/DDBJ databases">
        <authorList>
            <person name="Varghese N."/>
            <person name="Submissions S."/>
        </authorList>
    </citation>
    <scope>NUCLEOTIDE SEQUENCE [LARGE SCALE GENOMIC DNA]</scope>
</reference>
<feature type="transmembrane region" description="Helical" evidence="1">
    <location>
        <begin position="307"/>
        <end position="333"/>
    </location>
</feature>
<evidence type="ECO:0000256" key="1">
    <source>
        <dbReference type="SAM" id="Phobius"/>
    </source>
</evidence>
<dbReference type="PANTHER" id="PTHR30012">
    <property type="entry name" value="GENERAL SECRETION PATHWAY PROTEIN"/>
    <property type="match status" value="1"/>
</dbReference>
<keyword evidence="3" id="KW-1185">Reference proteome</keyword>
<dbReference type="InterPro" id="IPR003004">
    <property type="entry name" value="GspF/PilC"/>
</dbReference>
<feature type="transmembrane region" description="Helical" evidence="1">
    <location>
        <begin position="109"/>
        <end position="127"/>
    </location>
</feature>
<keyword evidence="1" id="KW-1133">Transmembrane helix</keyword>
<dbReference type="Gene3D" id="1.20.81.30">
    <property type="entry name" value="Type II secretion system (T2SS), domain F"/>
    <property type="match status" value="1"/>
</dbReference>
<evidence type="ECO:0000313" key="3">
    <source>
        <dbReference type="Proteomes" id="UP000194450"/>
    </source>
</evidence>
<dbReference type="PANTHER" id="PTHR30012:SF0">
    <property type="entry name" value="TYPE II SECRETION SYSTEM PROTEIN F-RELATED"/>
    <property type="match status" value="1"/>
</dbReference>
<gene>
    <name evidence="2" type="ORF">SAMN06297229_0837</name>
</gene>
<accession>A0A1Y6ES49</accession>
<sequence>MKRNRQLAFVEDFAQWLDDGYSPLRACQVLLQHAQAQRLQAELQLLSSILQTLSQGKPLVDALQRHLDADLCMMFAVGEQAGCLQQLLVDFQVADSERRQAQLAFIKPLLYPAAVSLFAVGACYFVGQRILPGLAQQVPKADWPLASRWLSQAGEPWLTVTLLVVLGSSMLVLWGPRWLPGQASRAGLWLAARGAFRIGRGFGAVMLLQSLELLLRHGYNLDRAAQLLQAQSRSWLHPHLQLIRQRLAKGERNLAQVLDTGLLSPRMLFRLSNSSSASHRERDADSLHQAARRAIADAVFTLSWTRLLLVGLLYAFISVLMLLVLGGTGALLMSVASF</sequence>
<protein>
    <submittedName>
        <fullName evidence="2">Type II secretory pathway, component PulF</fullName>
    </submittedName>
</protein>
<dbReference type="InterPro" id="IPR042094">
    <property type="entry name" value="T2SS_GspF_sf"/>
</dbReference>
<dbReference type="OrthoDB" id="6241219at2"/>
<feature type="transmembrane region" description="Helical" evidence="1">
    <location>
        <begin position="157"/>
        <end position="175"/>
    </location>
</feature>
<keyword evidence="1" id="KW-0472">Membrane</keyword>
<evidence type="ECO:0000313" key="2">
    <source>
        <dbReference type="EMBL" id="SMQ63322.1"/>
    </source>
</evidence>
<dbReference type="EMBL" id="FXWH01000001">
    <property type="protein sequence ID" value="SMQ63322.1"/>
    <property type="molecule type" value="Genomic_DNA"/>
</dbReference>
<dbReference type="RefSeq" id="WP_086433986.1">
    <property type="nucleotide sequence ID" value="NZ_FXWH01000001.1"/>
</dbReference>
<dbReference type="AlphaFoldDB" id="A0A1Y6ES49"/>
<name>A0A1Y6ES49_9GAMM</name>